<dbReference type="EMBL" id="CP036275">
    <property type="protein sequence ID" value="QDU41200.1"/>
    <property type="molecule type" value="Genomic_DNA"/>
</dbReference>
<dbReference type="AlphaFoldDB" id="A0A517ZFD3"/>
<dbReference type="KEGG" id="mri:Mal4_55650"/>
<evidence type="ECO:0000313" key="1">
    <source>
        <dbReference type="EMBL" id="QDU41200.1"/>
    </source>
</evidence>
<evidence type="ECO:0000313" key="2">
    <source>
        <dbReference type="Proteomes" id="UP000320496"/>
    </source>
</evidence>
<dbReference type="RefSeq" id="WP_145372400.1">
    <property type="nucleotide sequence ID" value="NZ_CP036275.1"/>
</dbReference>
<gene>
    <name evidence="1" type="ORF">Mal4_55650</name>
</gene>
<keyword evidence="2" id="KW-1185">Reference proteome</keyword>
<accession>A0A517ZFD3</accession>
<dbReference type="Proteomes" id="UP000320496">
    <property type="component" value="Chromosome"/>
</dbReference>
<name>A0A517ZFD3_9PLAN</name>
<reference evidence="1 2" key="1">
    <citation type="submission" date="2019-02" db="EMBL/GenBank/DDBJ databases">
        <title>Deep-cultivation of Planctomycetes and their phenomic and genomic characterization uncovers novel biology.</title>
        <authorList>
            <person name="Wiegand S."/>
            <person name="Jogler M."/>
            <person name="Boedeker C."/>
            <person name="Pinto D."/>
            <person name="Vollmers J."/>
            <person name="Rivas-Marin E."/>
            <person name="Kohn T."/>
            <person name="Peeters S.H."/>
            <person name="Heuer A."/>
            <person name="Rast P."/>
            <person name="Oberbeckmann S."/>
            <person name="Bunk B."/>
            <person name="Jeske O."/>
            <person name="Meyerdierks A."/>
            <person name="Storesund J.E."/>
            <person name="Kallscheuer N."/>
            <person name="Luecker S."/>
            <person name="Lage O.M."/>
            <person name="Pohl T."/>
            <person name="Merkel B.J."/>
            <person name="Hornburger P."/>
            <person name="Mueller R.-W."/>
            <person name="Bruemmer F."/>
            <person name="Labrenz M."/>
            <person name="Spormann A.M."/>
            <person name="Op den Camp H."/>
            <person name="Overmann J."/>
            <person name="Amann R."/>
            <person name="Jetten M.S.M."/>
            <person name="Mascher T."/>
            <person name="Medema M.H."/>
            <person name="Devos D.P."/>
            <person name="Kaster A.-K."/>
            <person name="Ovreas L."/>
            <person name="Rohde M."/>
            <person name="Galperin M.Y."/>
            <person name="Jogler C."/>
        </authorList>
    </citation>
    <scope>NUCLEOTIDE SEQUENCE [LARGE SCALE GENOMIC DNA]</scope>
    <source>
        <strain evidence="1 2">Mal4</strain>
    </source>
</reference>
<dbReference type="OrthoDB" id="289881at2"/>
<organism evidence="1 2">
    <name type="scientific">Maioricimonas rarisocia</name>
    <dbReference type="NCBI Taxonomy" id="2528026"/>
    <lineage>
        <taxon>Bacteria</taxon>
        <taxon>Pseudomonadati</taxon>
        <taxon>Planctomycetota</taxon>
        <taxon>Planctomycetia</taxon>
        <taxon>Planctomycetales</taxon>
        <taxon>Planctomycetaceae</taxon>
        <taxon>Maioricimonas</taxon>
    </lineage>
</organism>
<proteinExistence type="predicted"/>
<protein>
    <submittedName>
        <fullName evidence="1">Uncharacterized protein</fullName>
    </submittedName>
</protein>
<sequence length="179" mass="19643">MPIRSGRFTSEDATTPQKLVKGRAGALYRILNSGENAFTLSDGSNTVALSPRFSIDIAVSSDISVTTSMPETIEGIYDYLNTDRSIRSGRFRKTLTTAQKHTIIDLRGGGTSKPTVYYRVFNSGNEPFNLVGGTTVTETVRPEQSFDFEVPAGGPRDIYVQPLNDDKEIEGIYDYLGQS</sequence>